<dbReference type="EMBL" id="LXQA010761009">
    <property type="protein sequence ID" value="MCI69675.1"/>
    <property type="molecule type" value="Genomic_DNA"/>
</dbReference>
<feature type="non-terminal residue" evidence="1">
    <location>
        <position position="48"/>
    </location>
</feature>
<sequence>MLGRCNLLVSARRAARADATRSVLVQGSFIFCYLRGAQLRLARRAALP</sequence>
<proteinExistence type="predicted"/>
<organism evidence="1 2">
    <name type="scientific">Trifolium medium</name>
    <dbReference type="NCBI Taxonomy" id="97028"/>
    <lineage>
        <taxon>Eukaryota</taxon>
        <taxon>Viridiplantae</taxon>
        <taxon>Streptophyta</taxon>
        <taxon>Embryophyta</taxon>
        <taxon>Tracheophyta</taxon>
        <taxon>Spermatophyta</taxon>
        <taxon>Magnoliopsida</taxon>
        <taxon>eudicotyledons</taxon>
        <taxon>Gunneridae</taxon>
        <taxon>Pentapetalae</taxon>
        <taxon>rosids</taxon>
        <taxon>fabids</taxon>
        <taxon>Fabales</taxon>
        <taxon>Fabaceae</taxon>
        <taxon>Papilionoideae</taxon>
        <taxon>50 kb inversion clade</taxon>
        <taxon>NPAAA clade</taxon>
        <taxon>Hologalegina</taxon>
        <taxon>IRL clade</taxon>
        <taxon>Trifolieae</taxon>
        <taxon>Trifolium</taxon>
    </lineage>
</organism>
<protein>
    <submittedName>
        <fullName evidence="1">Uncharacterized protein</fullName>
    </submittedName>
</protein>
<keyword evidence="2" id="KW-1185">Reference proteome</keyword>
<reference evidence="1 2" key="1">
    <citation type="journal article" date="2018" name="Front. Plant Sci.">
        <title>Red Clover (Trifolium pratense) and Zigzag Clover (T. medium) - A Picture of Genomic Similarities and Differences.</title>
        <authorList>
            <person name="Dluhosova J."/>
            <person name="Istvanek J."/>
            <person name="Nedelnik J."/>
            <person name="Repkova J."/>
        </authorList>
    </citation>
    <scope>NUCLEOTIDE SEQUENCE [LARGE SCALE GENOMIC DNA]</scope>
    <source>
        <strain evidence="2">cv. 10/8</strain>
        <tissue evidence="1">Leaf</tissue>
    </source>
</reference>
<name>A0A392UD76_9FABA</name>
<comment type="caution">
    <text evidence="1">The sequence shown here is derived from an EMBL/GenBank/DDBJ whole genome shotgun (WGS) entry which is preliminary data.</text>
</comment>
<dbReference type="AlphaFoldDB" id="A0A392UD76"/>
<evidence type="ECO:0000313" key="2">
    <source>
        <dbReference type="Proteomes" id="UP000265520"/>
    </source>
</evidence>
<evidence type="ECO:0000313" key="1">
    <source>
        <dbReference type="EMBL" id="MCI69675.1"/>
    </source>
</evidence>
<dbReference type="Proteomes" id="UP000265520">
    <property type="component" value="Unassembled WGS sequence"/>
</dbReference>
<accession>A0A392UD76</accession>